<comment type="catalytic activity">
    <reaction evidence="2">
        <text>a 3'-end 2',3'-cyclophospho-ribonucleotide-RNA + H2O = a 3'-end 2'-phospho-ribonucleotide-RNA + H(+)</text>
        <dbReference type="Rhea" id="RHEA:11828"/>
        <dbReference type="Rhea" id="RHEA-COMP:10464"/>
        <dbReference type="Rhea" id="RHEA-COMP:17353"/>
        <dbReference type="ChEBI" id="CHEBI:15377"/>
        <dbReference type="ChEBI" id="CHEBI:15378"/>
        <dbReference type="ChEBI" id="CHEBI:83064"/>
        <dbReference type="ChEBI" id="CHEBI:173113"/>
        <dbReference type="EC" id="3.1.4.58"/>
    </reaction>
</comment>
<dbReference type="GO" id="GO:0004113">
    <property type="term" value="F:2',3'-cyclic-nucleotide 3'-phosphodiesterase activity"/>
    <property type="evidence" value="ECO:0007669"/>
    <property type="project" value="InterPro"/>
</dbReference>
<accession>A0A397PLJ8</accession>
<dbReference type="Proteomes" id="UP000266568">
    <property type="component" value="Unassembled WGS sequence"/>
</dbReference>
<proteinExistence type="inferred from homology"/>
<dbReference type="Gene3D" id="3.90.1140.10">
    <property type="entry name" value="Cyclic phosphodiesterase"/>
    <property type="match status" value="1"/>
</dbReference>
<dbReference type="EMBL" id="QXDC01000002">
    <property type="protein sequence ID" value="RIA46994.1"/>
    <property type="molecule type" value="Genomic_DNA"/>
</dbReference>
<dbReference type="NCBIfam" id="TIGR02258">
    <property type="entry name" value="2_5_ligase"/>
    <property type="match status" value="1"/>
</dbReference>
<reference evidence="3 4" key="1">
    <citation type="submission" date="2018-08" db="EMBL/GenBank/DDBJ databases">
        <title>Genomic Encyclopedia of Type Strains, Phase IV (KMG-IV): sequencing the most valuable type-strain genomes for metagenomic binning, comparative biology and taxonomic classification.</title>
        <authorList>
            <person name="Goeker M."/>
        </authorList>
    </citation>
    <scope>NUCLEOTIDE SEQUENCE [LARGE SCALE GENOMIC DNA]</scope>
    <source>
        <strain evidence="3 4">DSM 25527</strain>
    </source>
</reference>
<keyword evidence="3" id="KW-0436">Ligase</keyword>
<feature type="active site" description="Proton donor" evidence="2">
    <location>
        <position position="37"/>
    </location>
</feature>
<keyword evidence="1 2" id="KW-0378">Hydrolase</keyword>
<dbReference type="AlphaFoldDB" id="A0A397PLJ8"/>
<gene>
    <name evidence="3" type="ORF">DFR49_1559</name>
</gene>
<name>A0A397PLJ8_9SPHN</name>
<protein>
    <recommendedName>
        <fullName evidence="2">RNA 2',3'-cyclic phosphodiesterase</fullName>
        <shortName evidence="2">RNA 2',3'-CPDase</shortName>
        <ecNumber evidence="2">3.1.4.58</ecNumber>
    </recommendedName>
</protein>
<dbReference type="InterPro" id="IPR004175">
    <property type="entry name" value="RNA_CPDase"/>
</dbReference>
<comment type="function">
    <text evidence="2">Hydrolyzes RNA 2',3'-cyclic phosphodiester to an RNA 2'-phosphomonoester.</text>
</comment>
<dbReference type="EC" id="3.1.4.58" evidence="2"/>
<feature type="short sequence motif" description="HXTX 2" evidence="2">
    <location>
        <begin position="121"/>
        <end position="124"/>
    </location>
</feature>
<feature type="short sequence motif" description="HXTX 1" evidence="2">
    <location>
        <begin position="37"/>
        <end position="40"/>
    </location>
</feature>
<organism evidence="3 4">
    <name type="scientific">Hephaestia caeni</name>
    <dbReference type="NCBI Taxonomy" id="645617"/>
    <lineage>
        <taxon>Bacteria</taxon>
        <taxon>Pseudomonadati</taxon>
        <taxon>Pseudomonadota</taxon>
        <taxon>Alphaproteobacteria</taxon>
        <taxon>Sphingomonadales</taxon>
        <taxon>Sphingomonadaceae</taxon>
        <taxon>Hephaestia</taxon>
    </lineage>
</organism>
<dbReference type="InterPro" id="IPR009097">
    <property type="entry name" value="Cyclic_Pdiesterase"/>
</dbReference>
<sequence length="180" mass="19511">MHRLFVGLRPPPEIRAVLLAAVGGVRAARWQDDEQLHLTLRFIGEVDRPIAEDVAAALGSVHAPPITAAIAGVGRFEKRGRTDAMWAGVAPGDALAALHAKVDRALVRLGLEPERRAYLPHITLARLPRASGSEHEVERFLADRAGLASPSFTLTHLTLFESRLGQEGARYTAVARWPLG</sequence>
<feature type="active site" description="Proton acceptor" evidence="2">
    <location>
        <position position="121"/>
    </location>
</feature>
<dbReference type="GO" id="GO:0008664">
    <property type="term" value="F:RNA 2',3'-cyclic 3'-phosphodiesterase activity"/>
    <property type="evidence" value="ECO:0007669"/>
    <property type="project" value="UniProtKB-EC"/>
</dbReference>
<dbReference type="RefSeq" id="WP_119035015.1">
    <property type="nucleotide sequence ID" value="NZ_QXDC01000002.1"/>
</dbReference>
<evidence type="ECO:0000256" key="2">
    <source>
        <dbReference type="HAMAP-Rule" id="MF_01940"/>
    </source>
</evidence>
<dbReference type="GO" id="GO:0016874">
    <property type="term" value="F:ligase activity"/>
    <property type="evidence" value="ECO:0007669"/>
    <property type="project" value="UniProtKB-KW"/>
</dbReference>
<dbReference type="OrthoDB" id="9793819at2"/>
<evidence type="ECO:0000313" key="4">
    <source>
        <dbReference type="Proteomes" id="UP000266568"/>
    </source>
</evidence>
<comment type="caution">
    <text evidence="3">The sequence shown here is derived from an EMBL/GenBank/DDBJ whole genome shotgun (WGS) entry which is preliminary data.</text>
</comment>
<evidence type="ECO:0000256" key="1">
    <source>
        <dbReference type="ARBA" id="ARBA00022801"/>
    </source>
</evidence>
<dbReference type="Pfam" id="PF13563">
    <property type="entry name" value="2_5_RNA_ligase2"/>
    <property type="match status" value="1"/>
</dbReference>
<keyword evidence="4" id="KW-1185">Reference proteome</keyword>
<dbReference type="HAMAP" id="MF_01940">
    <property type="entry name" value="RNA_CPDase"/>
    <property type="match status" value="1"/>
</dbReference>
<evidence type="ECO:0000313" key="3">
    <source>
        <dbReference type="EMBL" id="RIA46994.1"/>
    </source>
</evidence>
<comment type="similarity">
    <text evidence="2">Belongs to the 2H phosphoesterase superfamily. ThpR family.</text>
</comment>
<dbReference type="PANTHER" id="PTHR35561:SF1">
    <property type="entry name" value="RNA 2',3'-CYCLIC PHOSPHODIESTERASE"/>
    <property type="match status" value="1"/>
</dbReference>
<dbReference type="SUPFAM" id="SSF55144">
    <property type="entry name" value="LigT-like"/>
    <property type="match status" value="1"/>
</dbReference>
<dbReference type="PANTHER" id="PTHR35561">
    <property type="entry name" value="RNA 2',3'-CYCLIC PHOSPHODIESTERASE"/>
    <property type="match status" value="1"/>
</dbReference>